<dbReference type="InterPro" id="IPR002921">
    <property type="entry name" value="Fungal_lipase-type"/>
</dbReference>
<dbReference type="RefSeq" id="WP_092372111.1">
    <property type="nucleotide sequence ID" value="NZ_FORX01000001.1"/>
</dbReference>
<name>A0A1I3MKF3_9BACT</name>
<gene>
    <name evidence="2" type="ORF">SAMN04488082_1012</name>
</gene>
<protein>
    <submittedName>
        <fullName evidence="2">Lipase (Class 3)</fullName>
    </submittedName>
</protein>
<dbReference type="PANTHER" id="PTHR45856">
    <property type="entry name" value="ALPHA/BETA-HYDROLASES SUPERFAMILY PROTEIN"/>
    <property type="match status" value="1"/>
</dbReference>
<feature type="domain" description="Fungal lipase-type" evidence="1">
    <location>
        <begin position="319"/>
        <end position="453"/>
    </location>
</feature>
<organism evidence="2 3">
    <name type="scientific">Desulfomicrobium apsheronum</name>
    <dbReference type="NCBI Taxonomy" id="52560"/>
    <lineage>
        <taxon>Bacteria</taxon>
        <taxon>Pseudomonadati</taxon>
        <taxon>Thermodesulfobacteriota</taxon>
        <taxon>Desulfovibrionia</taxon>
        <taxon>Desulfovibrionales</taxon>
        <taxon>Desulfomicrobiaceae</taxon>
        <taxon>Desulfomicrobium</taxon>
    </lineage>
</organism>
<dbReference type="SUPFAM" id="SSF53474">
    <property type="entry name" value="alpha/beta-Hydrolases"/>
    <property type="match status" value="1"/>
</dbReference>
<dbReference type="EMBL" id="FORX01000001">
    <property type="protein sequence ID" value="SFI97498.1"/>
    <property type="molecule type" value="Genomic_DNA"/>
</dbReference>
<dbReference type="InterPro" id="IPR051218">
    <property type="entry name" value="Sec_MonoDiacylglyc_Lipase"/>
</dbReference>
<dbReference type="Gene3D" id="3.40.50.1820">
    <property type="entry name" value="alpha/beta hydrolase"/>
    <property type="match status" value="1"/>
</dbReference>
<accession>A0A1I3MKF3</accession>
<dbReference type="InterPro" id="IPR029058">
    <property type="entry name" value="AB_hydrolase_fold"/>
</dbReference>
<evidence type="ECO:0000313" key="3">
    <source>
        <dbReference type="Proteomes" id="UP000198635"/>
    </source>
</evidence>
<dbReference type="PANTHER" id="PTHR45856:SF24">
    <property type="entry name" value="FUNGAL LIPASE-LIKE DOMAIN-CONTAINING PROTEIN"/>
    <property type="match status" value="1"/>
</dbReference>
<evidence type="ECO:0000259" key="1">
    <source>
        <dbReference type="Pfam" id="PF01764"/>
    </source>
</evidence>
<dbReference type="Proteomes" id="UP000198635">
    <property type="component" value="Unassembled WGS sequence"/>
</dbReference>
<dbReference type="AlphaFoldDB" id="A0A1I3MKF3"/>
<evidence type="ECO:0000313" key="2">
    <source>
        <dbReference type="EMBL" id="SFI97498.1"/>
    </source>
</evidence>
<dbReference type="Pfam" id="PF01764">
    <property type="entry name" value="Lipase_3"/>
    <property type="match status" value="1"/>
</dbReference>
<dbReference type="GO" id="GO:0006629">
    <property type="term" value="P:lipid metabolic process"/>
    <property type="evidence" value="ECO:0007669"/>
    <property type="project" value="InterPro"/>
</dbReference>
<dbReference type="STRING" id="52560.SAMN04488082_1012"/>
<proteinExistence type="predicted"/>
<dbReference type="CDD" id="cd00519">
    <property type="entry name" value="Lipase_3"/>
    <property type="match status" value="1"/>
</dbReference>
<reference evidence="3" key="1">
    <citation type="submission" date="2016-10" db="EMBL/GenBank/DDBJ databases">
        <authorList>
            <person name="Varghese N."/>
            <person name="Submissions S."/>
        </authorList>
    </citation>
    <scope>NUCLEOTIDE SEQUENCE [LARGE SCALE GENOMIC DNA]</scope>
    <source>
        <strain evidence="3">DSM 5918</strain>
    </source>
</reference>
<keyword evidence="3" id="KW-1185">Reference proteome</keyword>
<sequence>MQIVPIRCFKRRCLRLKIVDFENTPITELVHPETGEEVGDLRIVAYDADGLPLGEHIYAKGASSLDLCRMDRGWAYLEFKPLPQEKPHGYPGDEEWDQLTLAADIIAHKALKASAANGLRPNEQALSEELRSGWNYHRVSHGTLNLPRRVERIEDKMEETRPKQRCAMRFLLTEKEQRCPKCGNLQTSYLLELAPLFCWIPALVTSRVGAADDWDSITANNLGAFSALAYADPDTRSKSGLPDGERAPYDHTILYTLDNLRTQRVRPYRVNADWMDMVLHEMPYSWHYHDMQFIGRDNVVENPTDSQAFMATNRDTIMIAVRGTESSHDMDLNSKFSKHPCPKALASVGSAHHGFLQALEYLWPVVESYCNNHIKDPDGESKRIFVTGHSLGGAMATLLACAIYENFPKNPVTLYTYASPRVGDIEFARHWNHLVPHLRHVYRNDIIPAVPPAVLGYRHFGHLQQMSLAKFESKTSPWIGDYGLHQVESAIERKRRYKGDNAPWGPAESTGYWTTDNSFSELFQQEMRKTLSPMSGLKDVSGIRFHFMASEHIPFLQQELRQRYEYARSGRPLLSRHIPADRLDRNDDFNQELLAYMRSVTLAELLDRHVSELVSRKTLEDEIIRFCRDTVQLGEMARQEQDAERRAKAAKSCHARRFETPLEVSSVLEMKEGLPPGSLQAACEAEALGAQGVAEDFMRQCVARENLAFA</sequence>
<dbReference type="OrthoDB" id="5522031at2"/>